<evidence type="ECO:0000313" key="2">
    <source>
        <dbReference type="Proteomes" id="UP000178017"/>
    </source>
</evidence>
<sequence length="465" mass="52120">MSNEIDQRSPDTPRFGKRSFFKGFGKSLVIPGVILTTTNAEQIGSALVAGGKLLANQMVTSAEAAEPIRKAQSFEVIGASAPLSQNQLNNSIIEWNSVSKEMRPDTYYGSGFIWKGFYDRFTADNGMSYESFLTRHLTEVNRMLTETNPPTRVGYNLRRLVILQDGVESPASYHSGYLQNGIKDSDGTIRMIQDSQLAIENGSYFFRRDAYYNSQKDISYTFIRELIVLPSLHLTDIWVMNYPGIFNLSSPTSVITDLPTQWQGYETVRSDIAQGDIMTEGSMPDTGWRFALYTASQLARRPDPHAFAATLKDYLGMPYEFPSTAKMNLTTTTGDGINGPFQVYRSQGTGRSYDDKIIPDAPIYVGGLNNFDPSKWFQRNSDGVVARTDATFLIKTTQNGVQYLRWGDVRDFNLAAWQNKGSLKLKMATANDNPRTFDWTIQYGDTPRPGIKRVYVPSITQGFLS</sequence>
<comment type="caution">
    <text evidence="1">The sequence shown here is derived from an EMBL/GenBank/DDBJ whole genome shotgun (WGS) entry which is preliminary data.</text>
</comment>
<evidence type="ECO:0000313" key="1">
    <source>
        <dbReference type="EMBL" id="OGE65287.1"/>
    </source>
</evidence>
<gene>
    <name evidence="1" type="ORF">A3B49_00295</name>
</gene>
<protein>
    <submittedName>
        <fullName evidence="1">Uncharacterized protein</fullName>
    </submittedName>
</protein>
<dbReference type="AlphaFoldDB" id="A0A1F5MIS6"/>
<organism evidence="1 2">
    <name type="scientific">Candidatus Daviesbacteria bacterium RIFCSPLOWO2_01_FULL_40_24</name>
    <dbReference type="NCBI Taxonomy" id="1797787"/>
    <lineage>
        <taxon>Bacteria</taxon>
        <taxon>Candidatus Daviesiibacteriota</taxon>
    </lineage>
</organism>
<dbReference type="Proteomes" id="UP000178017">
    <property type="component" value="Unassembled WGS sequence"/>
</dbReference>
<dbReference type="EMBL" id="MFDO01000020">
    <property type="protein sequence ID" value="OGE65287.1"/>
    <property type="molecule type" value="Genomic_DNA"/>
</dbReference>
<accession>A0A1F5MIS6</accession>
<reference evidence="1 2" key="1">
    <citation type="journal article" date="2016" name="Nat. Commun.">
        <title>Thousands of microbial genomes shed light on interconnected biogeochemical processes in an aquifer system.</title>
        <authorList>
            <person name="Anantharaman K."/>
            <person name="Brown C.T."/>
            <person name="Hug L.A."/>
            <person name="Sharon I."/>
            <person name="Castelle C.J."/>
            <person name="Probst A.J."/>
            <person name="Thomas B.C."/>
            <person name="Singh A."/>
            <person name="Wilkins M.J."/>
            <person name="Karaoz U."/>
            <person name="Brodie E.L."/>
            <person name="Williams K.H."/>
            <person name="Hubbard S.S."/>
            <person name="Banfield J.F."/>
        </authorList>
    </citation>
    <scope>NUCLEOTIDE SEQUENCE [LARGE SCALE GENOMIC DNA]</scope>
</reference>
<proteinExistence type="predicted"/>
<name>A0A1F5MIS6_9BACT</name>